<protein>
    <submittedName>
        <fullName evidence="2">Haloacid dehalogenase-like hydrolase</fullName>
    </submittedName>
</protein>
<evidence type="ECO:0000313" key="2">
    <source>
        <dbReference type="EMBL" id="QBM24031.1"/>
    </source>
</evidence>
<dbReference type="InterPro" id="IPR036412">
    <property type="entry name" value="HAD-like_sf"/>
</dbReference>
<evidence type="ECO:0000256" key="1">
    <source>
        <dbReference type="ARBA" id="ARBA00022723"/>
    </source>
</evidence>
<dbReference type="Gene3D" id="1.20.1440.100">
    <property type="entry name" value="SG protein - dephosphorylation function"/>
    <property type="match status" value="1"/>
</dbReference>
<reference evidence="2 3" key="1">
    <citation type="submission" date="2019-03" db="EMBL/GenBank/DDBJ databases">
        <title>Complete genome sequence of an arsenate-respiring bacteria, Citrobacter sp. LY-1.</title>
        <authorList>
            <person name="Wang H."/>
            <person name="Liu Y."/>
            <person name="Li Q."/>
            <person name="Huang J."/>
        </authorList>
    </citation>
    <scope>NUCLEOTIDE SEQUENCE [LARGE SCALE GENOMIC DNA]</scope>
    <source>
        <strain evidence="2 3">LY-1</strain>
    </source>
</reference>
<dbReference type="InterPro" id="IPR023214">
    <property type="entry name" value="HAD_sf"/>
</dbReference>
<keyword evidence="2" id="KW-0378">Hydrolase</keyword>
<dbReference type="Pfam" id="PF12710">
    <property type="entry name" value="HAD"/>
    <property type="match status" value="1"/>
</dbReference>
<dbReference type="GO" id="GO:0046872">
    <property type="term" value="F:metal ion binding"/>
    <property type="evidence" value="ECO:0007669"/>
    <property type="project" value="UniProtKB-KW"/>
</dbReference>
<dbReference type="NCBIfam" id="TIGR01488">
    <property type="entry name" value="HAD-SF-IB"/>
    <property type="match status" value="1"/>
</dbReference>
<dbReference type="GO" id="GO:0016787">
    <property type="term" value="F:hydrolase activity"/>
    <property type="evidence" value="ECO:0007669"/>
    <property type="project" value="UniProtKB-KW"/>
</dbReference>
<keyword evidence="1" id="KW-0479">Metal-binding</keyword>
<dbReference type="KEGG" id="cars:E1B03_16985"/>
<name>A0A4P6WSI9_9ENTR</name>
<dbReference type="SUPFAM" id="SSF56784">
    <property type="entry name" value="HAD-like"/>
    <property type="match status" value="1"/>
</dbReference>
<proteinExistence type="predicted"/>
<gene>
    <name evidence="2" type="ORF">E1B03_16985</name>
</gene>
<dbReference type="Gene3D" id="3.40.50.1000">
    <property type="entry name" value="HAD superfamily/HAD-like"/>
    <property type="match status" value="1"/>
</dbReference>
<dbReference type="Proteomes" id="UP000293850">
    <property type="component" value="Chromosome"/>
</dbReference>
<keyword evidence="3" id="KW-1185">Reference proteome</keyword>
<dbReference type="EMBL" id="CP037864">
    <property type="protein sequence ID" value="QBM24031.1"/>
    <property type="molecule type" value="Genomic_DNA"/>
</dbReference>
<dbReference type="CDD" id="cd01427">
    <property type="entry name" value="HAD_like"/>
    <property type="match status" value="1"/>
</dbReference>
<accession>A0A4P6WSI9</accession>
<evidence type="ECO:0000313" key="3">
    <source>
        <dbReference type="Proteomes" id="UP000293850"/>
    </source>
</evidence>
<dbReference type="AlphaFoldDB" id="A0A4P6WSI9"/>
<organism evidence="2 3">
    <name type="scientific">Citrobacter arsenatis</name>
    <dbReference type="NCBI Taxonomy" id="2546350"/>
    <lineage>
        <taxon>Bacteria</taxon>
        <taxon>Pseudomonadati</taxon>
        <taxon>Pseudomonadota</taxon>
        <taxon>Gammaproteobacteria</taxon>
        <taxon>Enterobacterales</taxon>
        <taxon>Enterobacteriaceae</taxon>
        <taxon>Citrobacter</taxon>
    </lineage>
</organism>
<sequence length="220" mass="25766">MLKLAVFDICGTLYHDNTTYSFLRWLSKKNIIKYNKSIMNAPYILRALNVIYSSFSRKDVYRILQVKQLSDFSFDDINKWAREFVDELEENRIYSTNILMEEYKKQGYKIVIASATIEPVARAIAQKLGVEYYSSTIGFLNNKCTGEINKDLLFLKKDTLLHLLKKAETTIVVTDNYTDIELVLVSDHSHIIVRNDRDIEKWNRCLKENARKVDFIKKDA</sequence>